<gene>
    <name evidence="5" type="ORF">L9F63_009978</name>
</gene>
<dbReference type="SUPFAM" id="SSF50969">
    <property type="entry name" value="YVTN repeat-like/Quinoprotein amine dehydrogenase"/>
    <property type="match status" value="1"/>
</dbReference>
<proteinExistence type="inferred from homology"/>
<protein>
    <submittedName>
        <fullName evidence="5">Uncharacterized protein</fullName>
    </submittedName>
</protein>
<dbReference type="PANTHER" id="PTHR10009:SF7">
    <property type="entry name" value="GH10609P-RELATED"/>
    <property type="match status" value="1"/>
</dbReference>
<comment type="subcellular location">
    <subcellularLocation>
        <location evidence="1">Secreted</location>
    </subcellularLocation>
</comment>
<dbReference type="PANTHER" id="PTHR10009">
    <property type="entry name" value="PROTEIN YELLOW-RELATED"/>
    <property type="match status" value="1"/>
</dbReference>
<dbReference type="AlphaFoldDB" id="A0AAD8AIZ5"/>
<accession>A0AAD8AIZ5</accession>
<keyword evidence="6" id="KW-1185">Reference proteome</keyword>
<dbReference type="Proteomes" id="UP001233999">
    <property type="component" value="Unassembled WGS sequence"/>
</dbReference>
<dbReference type="InterPro" id="IPR011044">
    <property type="entry name" value="Quino_amine_DH_bsu"/>
</dbReference>
<comment type="caution">
    <text evidence="5">The sequence shown here is derived from an EMBL/GenBank/DDBJ whole genome shotgun (WGS) entry which is preliminary data.</text>
</comment>
<evidence type="ECO:0000256" key="4">
    <source>
        <dbReference type="ARBA" id="ARBA00023180"/>
    </source>
</evidence>
<dbReference type="EMBL" id="JASPKZ010000802">
    <property type="protein sequence ID" value="KAJ9599506.1"/>
    <property type="molecule type" value="Genomic_DNA"/>
</dbReference>
<name>A0AAD8AIZ5_DIPPU</name>
<reference evidence="5" key="1">
    <citation type="journal article" date="2023" name="IScience">
        <title>Live-bearing cockroach genome reveals convergent evolutionary mechanisms linked to viviparity in insects and beyond.</title>
        <authorList>
            <person name="Fouks B."/>
            <person name="Harrison M.C."/>
            <person name="Mikhailova A.A."/>
            <person name="Marchal E."/>
            <person name="English S."/>
            <person name="Carruthers M."/>
            <person name="Jennings E.C."/>
            <person name="Chiamaka E.L."/>
            <person name="Frigard R.A."/>
            <person name="Pippel M."/>
            <person name="Attardo G.M."/>
            <person name="Benoit J.B."/>
            <person name="Bornberg-Bauer E."/>
            <person name="Tobe S.S."/>
        </authorList>
    </citation>
    <scope>NUCLEOTIDE SEQUENCE</scope>
    <source>
        <strain evidence="5">Stay&amp;Tobe</strain>
    </source>
</reference>
<evidence type="ECO:0000313" key="5">
    <source>
        <dbReference type="EMBL" id="KAJ9599506.1"/>
    </source>
</evidence>
<organism evidence="5 6">
    <name type="scientific">Diploptera punctata</name>
    <name type="common">Pacific beetle cockroach</name>
    <dbReference type="NCBI Taxonomy" id="6984"/>
    <lineage>
        <taxon>Eukaryota</taxon>
        <taxon>Metazoa</taxon>
        <taxon>Ecdysozoa</taxon>
        <taxon>Arthropoda</taxon>
        <taxon>Hexapoda</taxon>
        <taxon>Insecta</taxon>
        <taxon>Pterygota</taxon>
        <taxon>Neoptera</taxon>
        <taxon>Polyneoptera</taxon>
        <taxon>Dictyoptera</taxon>
        <taxon>Blattodea</taxon>
        <taxon>Blaberoidea</taxon>
        <taxon>Blaberidae</taxon>
        <taxon>Diplopterinae</taxon>
        <taxon>Diploptera</taxon>
    </lineage>
</organism>
<evidence type="ECO:0000313" key="6">
    <source>
        <dbReference type="Proteomes" id="UP001233999"/>
    </source>
</evidence>
<evidence type="ECO:0000256" key="2">
    <source>
        <dbReference type="ARBA" id="ARBA00009127"/>
    </source>
</evidence>
<dbReference type="Pfam" id="PF03022">
    <property type="entry name" value="MRJP"/>
    <property type="match status" value="1"/>
</dbReference>
<dbReference type="InterPro" id="IPR017996">
    <property type="entry name" value="MRJP/yellow-related"/>
</dbReference>
<dbReference type="Gene3D" id="2.120.10.30">
    <property type="entry name" value="TolB, C-terminal domain"/>
    <property type="match status" value="1"/>
</dbReference>
<comment type="similarity">
    <text evidence="2">Belongs to the major royal jelly protein family.</text>
</comment>
<dbReference type="PRINTS" id="PR01366">
    <property type="entry name" value="ROYALJELLY"/>
</dbReference>
<evidence type="ECO:0000256" key="1">
    <source>
        <dbReference type="ARBA" id="ARBA00004613"/>
    </source>
</evidence>
<keyword evidence="4" id="KW-0325">Glycoprotein</keyword>
<dbReference type="GO" id="GO:0005576">
    <property type="term" value="C:extracellular region"/>
    <property type="evidence" value="ECO:0007669"/>
    <property type="project" value="UniProtKB-SubCell"/>
</dbReference>
<sequence>MDFVFNDNAAKTNWMQNNTFLLDADFSHKDPKNRMFVTTPKFLNGVPASLSTVADEQSGNPLVPYPSWDSHSDTDCSKMISVLRVKISDCGQLWVLDSGVANVLQSFNATCPPKLLIFDLKTDQEIWRYQIPDKDFVMNSLLGTVELNGDCGKEHAYLADITGYGIVVVDRHKEISWRVQNQLTTFDPDATQYNTGGQIYTLTDGVMSLQSSSKLLYFHSLSSRKENWVPLDVINNEKNFVNNNSTRGFVTSPGERSGQSGPEVLDSQGDVMLFSNAADSSLYCWKTSTEYVTDNLHRVFQNDETFKFVSGMKMIEDNLLVASCPFGNIMNGNVDVNKVNYYILKAPIKKLLSKTPCIQ</sequence>
<keyword evidence="3" id="KW-0964">Secreted</keyword>
<reference evidence="5" key="2">
    <citation type="submission" date="2023-05" db="EMBL/GenBank/DDBJ databases">
        <authorList>
            <person name="Fouks B."/>
        </authorList>
    </citation>
    <scope>NUCLEOTIDE SEQUENCE</scope>
    <source>
        <strain evidence="5">Stay&amp;Tobe</strain>
        <tissue evidence="5">Testes</tissue>
    </source>
</reference>
<dbReference type="InterPro" id="IPR011042">
    <property type="entry name" value="6-blade_b-propeller_TolB-like"/>
</dbReference>
<evidence type="ECO:0000256" key="3">
    <source>
        <dbReference type="ARBA" id="ARBA00022525"/>
    </source>
</evidence>